<organism evidence="2 3">
    <name type="scientific">Aporhodopirellula aestuarii</name>
    <dbReference type="NCBI Taxonomy" id="2950107"/>
    <lineage>
        <taxon>Bacteria</taxon>
        <taxon>Pseudomonadati</taxon>
        <taxon>Planctomycetota</taxon>
        <taxon>Planctomycetia</taxon>
        <taxon>Pirellulales</taxon>
        <taxon>Pirellulaceae</taxon>
        <taxon>Aporhodopirellula</taxon>
    </lineage>
</organism>
<dbReference type="GO" id="GO:0016853">
    <property type="term" value="F:isomerase activity"/>
    <property type="evidence" value="ECO:0007669"/>
    <property type="project" value="UniProtKB-KW"/>
</dbReference>
<comment type="caution">
    <text evidence="2">The sequence shown here is derived from an EMBL/GenBank/DDBJ whole genome shotgun (WGS) entry which is preliminary data.</text>
</comment>
<evidence type="ECO:0000313" key="2">
    <source>
        <dbReference type="EMBL" id="MCM2373727.1"/>
    </source>
</evidence>
<protein>
    <submittedName>
        <fullName evidence="2">Sugar phosphate isomerase/epimerase</fullName>
    </submittedName>
</protein>
<evidence type="ECO:0000313" key="3">
    <source>
        <dbReference type="Proteomes" id="UP001202961"/>
    </source>
</evidence>
<dbReference type="Proteomes" id="UP001202961">
    <property type="component" value="Unassembled WGS sequence"/>
</dbReference>
<dbReference type="Pfam" id="PF01261">
    <property type="entry name" value="AP_endonuc_2"/>
    <property type="match status" value="1"/>
</dbReference>
<dbReference type="InterPro" id="IPR013022">
    <property type="entry name" value="Xyl_isomerase-like_TIM-brl"/>
</dbReference>
<dbReference type="NCBIfam" id="TIGR01409">
    <property type="entry name" value="TAT_signal_seq"/>
    <property type="match status" value="1"/>
</dbReference>
<reference evidence="2 3" key="1">
    <citation type="journal article" date="2022" name="Syst. Appl. Microbiol.">
        <title>Rhodopirellula aestuarii sp. nov., a novel member of the genus Rhodopirellula isolated from brackish sediments collected in the Tagus River estuary, Portugal.</title>
        <authorList>
            <person name="Vitorino I.R."/>
            <person name="Klimek D."/>
            <person name="Calusinska M."/>
            <person name="Lobo-da-Cunha A."/>
            <person name="Vasconcelos V."/>
            <person name="Lage O.M."/>
        </authorList>
    </citation>
    <scope>NUCLEOTIDE SEQUENCE [LARGE SCALE GENOMIC DNA]</scope>
    <source>
        <strain evidence="2 3">ICT_H3.1</strain>
    </source>
</reference>
<proteinExistence type="predicted"/>
<sequence length="351" mass="39033">MKNEYNTVLRTACDDNDKQAGLRIRCMNPYQSKDNSVNLNQKNDGRQTRRSFLTQAAASAAAIGVTGEHLQNQATGQDTERDSDTRPVCIFAKQLQLMPWKEVAAFCRDIEVDGIEATIRRGGQVNPADAIEKLPELCETMSQTDSRVVIMTTDIVSPQSPNATAVLRTGALCGVKYYRMAYYRYDMDKPILPQLEGFAKQAQELAALNHDLGITGLYQNHAGNHYLGAPLWDLHQMLSEIPASDIGIAYDVRHATVEGNLSWPIDLAFIRDRIAAVYVKDYKAVNGKIQNVPLGEGDVSDKLFKTLRQQPPPGPVSLHMEYISHTDPSLLTASVDAYRRDRKVLKELLGV</sequence>
<evidence type="ECO:0000259" key="1">
    <source>
        <dbReference type="Pfam" id="PF01261"/>
    </source>
</evidence>
<keyword evidence="2" id="KW-0413">Isomerase</keyword>
<dbReference type="InterPro" id="IPR036237">
    <property type="entry name" value="Xyl_isomerase-like_sf"/>
</dbReference>
<keyword evidence="3" id="KW-1185">Reference proteome</keyword>
<dbReference type="EMBL" id="JAMQBK010000065">
    <property type="protein sequence ID" value="MCM2373727.1"/>
    <property type="molecule type" value="Genomic_DNA"/>
</dbReference>
<feature type="domain" description="Xylose isomerase-like TIM barrel" evidence="1">
    <location>
        <begin position="106"/>
        <end position="347"/>
    </location>
</feature>
<dbReference type="Gene3D" id="3.20.20.150">
    <property type="entry name" value="Divalent-metal-dependent TIM barrel enzymes"/>
    <property type="match status" value="1"/>
</dbReference>
<accession>A0ABT0UA85</accession>
<dbReference type="RefSeq" id="WP_250931562.1">
    <property type="nucleotide sequence ID" value="NZ_JAMQBK010000065.1"/>
</dbReference>
<dbReference type="SUPFAM" id="SSF51658">
    <property type="entry name" value="Xylose isomerase-like"/>
    <property type="match status" value="1"/>
</dbReference>
<dbReference type="InterPro" id="IPR019546">
    <property type="entry name" value="TAT_signal_bac_arc"/>
</dbReference>
<gene>
    <name evidence="2" type="ORF">NB063_24190</name>
</gene>
<name>A0ABT0UA85_9BACT</name>